<reference evidence="3" key="1">
    <citation type="submission" date="2025-08" db="UniProtKB">
        <authorList>
            <consortium name="RefSeq"/>
        </authorList>
    </citation>
    <scope>IDENTIFICATION</scope>
    <source>
        <strain evidence="3">15085-1641.00</strain>
        <tissue evidence="3">Whole body</tissue>
    </source>
</reference>
<accession>A0A6J1L7C7</accession>
<dbReference type="Proteomes" id="UP000504633">
    <property type="component" value="Unplaced"/>
</dbReference>
<feature type="compositionally biased region" description="Basic and acidic residues" evidence="1">
    <location>
        <begin position="91"/>
        <end position="107"/>
    </location>
</feature>
<evidence type="ECO:0000313" key="3">
    <source>
        <dbReference type="RefSeq" id="XP_023160021.1"/>
    </source>
</evidence>
<dbReference type="OMA" id="CNMQGQQ"/>
<organism evidence="2 3">
    <name type="scientific">Drosophila hydei</name>
    <name type="common">Fruit fly</name>
    <dbReference type="NCBI Taxonomy" id="7224"/>
    <lineage>
        <taxon>Eukaryota</taxon>
        <taxon>Metazoa</taxon>
        <taxon>Ecdysozoa</taxon>
        <taxon>Arthropoda</taxon>
        <taxon>Hexapoda</taxon>
        <taxon>Insecta</taxon>
        <taxon>Pterygota</taxon>
        <taxon>Neoptera</taxon>
        <taxon>Endopterygota</taxon>
        <taxon>Diptera</taxon>
        <taxon>Brachycera</taxon>
        <taxon>Muscomorpha</taxon>
        <taxon>Ephydroidea</taxon>
        <taxon>Drosophilidae</taxon>
        <taxon>Drosophila</taxon>
    </lineage>
</organism>
<evidence type="ECO:0000313" key="2">
    <source>
        <dbReference type="Proteomes" id="UP000504633"/>
    </source>
</evidence>
<dbReference type="GeneID" id="111592187"/>
<gene>
    <name evidence="3" type="primary">LOC111592187</name>
</gene>
<protein>
    <submittedName>
        <fullName evidence="3">Uncharacterized protein LOC111592187 isoform X1</fullName>
    </submittedName>
</protein>
<name>A0A6J1L7C7_DROHY</name>
<sequence>MYAIAGTTMLIAMNSACNMRQHQQQLQVLPQRQYTREMQQMKTAEQTPKQQLTEKCNKGVDTAATKKHKKWYKKLFQRQGKGEQSTENAEEEKKKMLSKQKKVDENL</sequence>
<dbReference type="RefSeq" id="XP_023160021.1">
    <property type="nucleotide sequence ID" value="XM_023304253.2"/>
</dbReference>
<dbReference type="KEGG" id="dhe:111592187"/>
<keyword evidence="2" id="KW-1185">Reference proteome</keyword>
<evidence type="ECO:0000256" key="1">
    <source>
        <dbReference type="SAM" id="MobiDB-lite"/>
    </source>
</evidence>
<dbReference type="AlphaFoldDB" id="A0A6J1L7C7"/>
<proteinExistence type="predicted"/>
<feature type="region of interest" description="Disordered" evidence="1">
    <location>
        <begin position="76"/>
        <end position="107"/>
    </location>
</feature>